<feature type="transmembrane region" description="Helical" evidence="1">
    <location>
        <begin position="12"/>
        <end position="30"/>
    </location>
</feature>
<keyword evidence="3" id="KW-1185">Reference proteome</keyword>
<dbReference type="EMBL" id="JAPMUA010000001">
    <property type="protein sequence ID" value="MDG3584774.1"/>
    <property type="molecule type" value="Genomic_DNA"/>
</dbReference>
<feature type="transmembrane region" description="Helical" evidence="1">
    <location>
        <begin position="171"/>
        <end position="188"/>
    </location>
</feature>
<feature type="transmembrane region" description="Helical" evidence="1">
    <location>
        <begin position="130"/>
        <end position="150"/>
    </location>
</feature>
<feature type="transmembrane region" description="Helical" evidence="1">
    <location>
        <begin position="37"/>
        <end position="55"/>
    </location>
</feature>
<sequence>MSSSSLIVLKKNGIRGFIALIVLLPITNFTQIYHTKFQLSIYYFFFIGTTLNSIYKIILRNKVNKNSIIGLCLLVLFLCFYLFHYLIFIDEQRSVINILKDIKPILLLTIGFLYIPYTRKDIFRFLDQKFINRIIKINFIVCSVIYFLMYKFRIDQYISNDSYFKINETRYLTLGSYFCVFYLLNHIFNGKPPSLKYLFYSAMPVILYTGNRTLVLSILITVLIYYLSKLTAKKILGIVLSGVGILVSFTFLVNNVNENSGLYRFKSLISYDYLEKALSNRFSPFFYEFKNSSILDIIFGKGIGKTFFIPWFVYRDNIDDYNIYIDSLYFTLFLKYGLFSIFIYLIIYNYIRLGNNKNVSIFYMLFFLILSFTNAIVYQFPFLWILILLAFPFSELDKS</sequence>
<evidence type="ECO:0000313" key="2">
    <source>
        <dbReference type="EMBL" id="MDG3584774.1"/>
    </source>
</evidence>
<organism evidence="2 3">
    <name type="scientific">Galbibacter pacificus</name>
    <dbReference type="NCBI Taxonomy" id="2996052"/>
    <lineage>
        <taxon>Bacteria</taxon>
        <taxon>Pseudomonadati</taxon>
        <taxon>Bacteroidota</taxon>
        <taxon>Flavobacteriia</taxon>
        <taxon>Flavobacteriales</taxon>
        <taxon>Flavobacteriaceae</taxon>
        <taxon>Galbibacter</taxon>
    </lineage>
</organism>
<name>A0ABT6FND1_9FLAO</name>
<evidence type="ECO:0000313" key="3">
    <source>
        <dbReference type="Proteomes" id="UP001153642"/>
    </source>
</evidence>
<feature type="transmembrane region" description="Helical" evidence="1">
    <location>
        <begin position="328"/>
        <end position="351"/>
    </location>
</feature>
<proteinExistence type="predicted"/>
<accession>A0ABT6FND1</accession>
<dbReference type="Pfam" id="PF19896">
    <property type="entry name" value="DUF6369"/>
    <property type="match status" value="1"/>
</dbReference>
<gene>
    <name evidence="2" type="ORF">OSR52_02755</name>
</gene>
<keyword evidence="1" id="KW-1133">Transmembrane helix</keyword>
<feature type="transmembrane region" description="Helical" evidence="1">
    <location>
        <begin position="208"/>
        <end position="228"/>
    </location>
</feature>
<keyword evidence="1" id="KW-0472">Membrane</keyword>
<feature type="transmembrane region" description="Helical" evidence="1">
    <location>
        <begin position="67"/>
        <end position="89"/>
    </location>
</feature>
<evidence type="ECO:0000256" key="1">
    <source>
        <dbReference type="SAM" id="Phobius"/>
    </source>
</evidence>
<feature type="transmembrane region" description="Helical" evidence="1">
    <location>
        <begin position="363"/>
        <end position="391"/>
    </location>
</feature>
<reference evidence="2" key="1">
    <citation type="submission" date="2022-11" db="EMBL/GenBank/DDBJ databases">
        <title>High-quality draft genome sequence of Galbibacter sp. strain CMA-7.</title>
        <authorList>
            <person name="Wei L."/>
            <person name="Dong C."/>
            <person name="Shao Z."/>
        </authorList>
    </citation>
    <scope>NUCLEOTIDE SEQUENCE</scope>
    <source>
        <strain evidence="2">CMA-7</strain>
    </source>
</reference>
<dbReference type="InterPro" id="IPR045949">
    <property type="entry name" value="DUF6369"/>
</dbReference>
<dbReference type="Proteomes" id="UP001153642">
    <property type="component" value="Unassembled WGS sequence"/>
</dbReference>
<feature type="transmembrane region" description="Helical" evidence="1">
    <location>
        <begin position="235"/>
        <end position="253"/>
    </location>
</feature>
<keyword evidence="1" id="KW-0812">Transmembrane</keyword>
<comment type="caution">
    <text evidence="2">The sequence shown here is derived from an EMBL/GenBank/DDBJ whole genome shotgun (WGS) entry which is preliminary data.</text>
</comment>
<protein>
    <submittedName>
        <fullName evidence="2">DUF6369 family protein</fullName>
    </submittedName>
</protein>